<evidence type="ECO:0000256" key="9">
    <source>
        <dbReference type="ARBA" id="ARBA00041175"/>
    </source>
</evidence>
<evidence type="ECO:0000313" key="12">
    <source>
        <dbReference type="EMBL" id="MFL0268867.1"/>
    </source>
</evidence>
<dbReference type="Pfam" id="PF00359">
    <property type="entry name" value="PTS_EIIA_2"/>
    <property type="match status" value="1"/>
</dbReference>
<evidence type="ECO:0000256" key="2">
    <source>
        <dbReference type="ARBA" id="ARBA00022448"/>
    </source>
</evidence>
<dbReference type="PROSITE" id="PS51094">
    <property type="entry name" value="PTS_EIIA_TYPE_2"/>
    <property type="match status" value="1"/>
</dbReference>
<evidence type="ECO:0000256" key="7">
    <source>
        <dbReference type="ARBA" id="ARBA00022777"/>
    </source>
</evidence>
<keyword evidence="2" id="KW-0813">Transport</keyword>
<dbReference type="PANTHER" id="PTHR36203">
    <property type="entry name" value="ASCORBATE-SPECIFIC PTS SYSTEM EIIA COMPONENT"/>
    <property type="match status" value="1"/>
</dbReference>
<gene>
    <name evidence="12" type="ORF">ACJDUH_12265</name>
</gene>
<name>A0ABW8TT37_9CLOT</name>
<dbReference type="Proteomes" id="UP001623661">
    <property type="component" value="Unassembled WGS sequence"/>
</dbReference>
<evidence type="ECO:0000313" key="13">
    <source>
        <dbReference type="Proteomes" id="UP001623661"/>
    </source>
</evidence>
<evidence type="ECO:0000256" key="6">
    <source>
        <dbReference type="ARBA" id="ARBA00022683"/>
    </source>
</evidence>
<dbReference type="InterPro" id="IPR002178">
    <property type="entry name" value="PTS_EIIA_type-2_dom"/>
</dbReference>
<keyword evidence="4" id="KW-0597">Phosphoprotein</keyword>
<evidence type="ECO:0000256" key="3">
    <source>
        <dbReference type="ARBA" id="ARBA00022490"/>
    </source>
</evidence>
<dbReference type="EMBL" id="JBJHZY010000002">
    <property type="protein sequence ID" value="MFL0268867.1"/>
    <property type="molecule type" value="Genomic_DNA"/>
</dbReference>
<protein>
    <recommendedName>
        <fullName evidence="9">Ascorbate-specific PTS system EIIA component</fullName>
    </recommendedName>
    <alternativeName>
        <fullName evidence="10">Ascorbate-specific phosphotransferase enzyme IIA component</fullName>
    </alternativeName>
</protein>
<keyword evidence="5" id="KW-0808">Transferase</keyword>
<evidence type="ECO:0000256" key="4">
    <source>
        <dbReference type="ARBA" id="ARBA00022553"/>
    </source>
</evidence>
<proteinExistence type="predicted"/>
<evidence type="ECO:0000256" key="10">
    <source>
        <dbReference type="ARBA" id="ARBA00042072"/>
    </source>
</evidence>
<organism evidence="12 13">
    <name type="scientific">Candidatus Clostridium radicumherbarum</name>
    <dbReference type="NCBI Taxonomy" id="3381662"/>
    <lineage>
        <taxon>Bacteria</taxon>
        <taxon>Bacillati</taxon>
        <taxon>Bacillota</taxon>
        <taxon>Clostridia</taxon>
        <taxon>Eubacteriales</taxon>
        <taxon>Clostridiaceae</taxon>
        <taxon>Clostridium</taxon>
    </lineage>
</organism>
<keyword evidence="13" id="KW-1185">Reference proteome</keyword>
<keyword evidence="7" id="KW-0418">Kinase</keyword>
<dbReference type="InterPro" id="IPR051351">
    <property type="entry name" value="Ascorbate-PTS_EIIA_comp"/>
</dbReference>
<comment type="caution">
    <text evidence="12">The sequence shown here is derived from an EMBL/GenBank/DDBJ whole genome shotgun (WGS) entry which is preliminary data.</text>
</comment>
<evidence type="ECO:0000256" key="1">
    <source>
        <dbReference type="ARBA" id="ARBA00004496"/>
    </source>
</evidence>
<evidence type="ECO:0000256" key="5">
    <source>
        <dbReference type="ARBA" id="ARBA00022679"/>
    </source>
</evidence>
<dbReference type="RefSeq" id="WP_406765489.1">
    <property type="nucleotide sequence ID" value="NZ_JBJHZY010000002.1"/>
</dbReference>
<comment type="function">
    <text evidence="8">The phosphoenolpyruvate-dependent sugar phosphotransferase system (sugar PTS), a major carbohydrate active transport system, catalyzes the phosphorylation of incoming sugar substrates concomitantly with their translocation across the cell membrane. The enzyme II UlaABC PTS system is involved in ascorbate transport.</text>
</comment>
<reference evidence="12 13" key="1">
    <citation type="submission" date="2024-11" db="EMBL/GenBank/DDBJ databases">
        <authorList>
            <person name="Heng Y.C."/>
            <person name="Lim A.C.H."/>
            <person name="Lee J.K.Y."/>
            <person name="Kittelmann S."/>
        </authorList>
    </citation>
    <scope>NUCLEOTIDE SEQUENCE [LARGE SCALE GENOMIC DNA]</scope>
    <source>
        <strain evidence="12 13">WILCCON 0202</strain>
    </source>
</reference>
<feature type="domain" description="PTS EIIA type-2" evidence="11">
    <location>
        <begin position="3"/>
        <end position="144"/>
    </location>
</feature>
<dbReference type="Gene3D" id="3.40.930.10">
    <property type="entry name" value="Mannitol-specific EII, Chain A"/>
    <property type="match status" value="1"/>
</dbReference>
<dbReference type="SUPFAM" id="SSF55804">
    <property type="entry name" value="Phoshotransferase/anion transport protein"/>
    <property type="match status" value="1"/>
</dbReference>
<accession>A0ABW8TT37</accession>
<evidence type="ECO:0000256" key="8">
    <source>
        <dbReference type="ARBA" id="ARBA00037387"/>
    </source>
</evidence>
<dbReference type="PANTHER" id="PTHR36203:SF1">
    <property type="entry name" value="ASCORBATE-SPECIFIC PTS SYSTEM EIIA COMPONENT"/>
    <property type="match status" value="1"/>
</dbReference>
<comment type="subcellular location">
    <subcellularLocation>
        <location evidence="1">Cytoplasm</location>
    </subcellularLocation>
</comment>
<dbReference type="InterPro" id="IPR016152">
    <property type="entry name" value="PTrfase/Anion_transptr"/>
</dbReference>
<sequence>MNELINFENIKVKAEAKDWEEAIEIAGYLLLKSGKIKREYVDNMIKAVIDMGPYIVITPGLALAHAEPSPAVLEDAVSIINLKNPVNFGSVNDPVNVILCLASTDSNSHISILQAVAEKLMIEGMIDRIASCESEQEIYSLINE</sequence>
<keyword evidence="6" id="KW-0598">Phosphotransferase system</keyword>
<evidence type="ECO:0000259" key="11">
    <source>
        <dbReference type="PROSITE" id="PS51094"/>
    </source>
</evidence>
<keyword evidence="12" id="KW-0762">Sugar transport</keyword>
<dbReference type="CDD" id="cd00211">
    <property type="entry name" value="PTS_IIA_fru"/>
    <property type="match status" value="1"/>
</dbReference>
<keyword evidence="3" id="KW-0963">Cytoplasm</keyword>